<comment type="subcellular location">
    <subcellularLocation>
        <location evidence="1">Membrane</location>
        <topology evidence="1">Multi-pass membrane protein</topology>
    </subcellularLocation>
</comment>
<dbReference type="InterPro" id="IPR047680">
    <property type="entry name" value="MarP-like"/>
</dbReference>
<dbReference type="Gene3D" id="2.40.10.10">
    <property type="entry name" value="Trypsin-like serine proteases"/>
    <property type="match status" value="2"/>
</dbReference>
<dbReference type="InterPro" id="IPR009003">
    <property type="entry name" value="Peptidase_S1_PA"/>
</dbReference>
<dbReference type="Pfam" id="PF02674">
    <property type="entry name" value="Colicin_V"/>
    <property type="match status" value="1"/>
</dbReference>
<dbReference type="PANTHER" id="PTHR43343:SF3">
    <property type="entry name" value="PROTEASE DO-LIKE 8, CHLOROPLASTIC"/>
    <property type="match status" value="1"/>
</dbReference>
<keyword evidence="4 8" id="KW-0812">Transmembrane</keyword>
<accession>A0ABP8J7I2</accession>
<proteinExistence type="inferred from homology"/>
<keyword evidence="5" id="KW-0378">Hydrolase</keyword>
<evidence type="ECO:0000256" key="2">
    <source>
        <dbReference type="ARBA" id="ARBA00010541"/>
    </source>
</evidence>
<keyword evidence="6 8" id="KW-1133">Transmembrane helix</keyword>
<evidence type="ECO:0000313" key="9">
    <source>
        <dbReference type="EMBL" id="GAA4386441.1"/>
    </source>
</evidence>
<keyword evidence="3 9" id="KW-0645">Protease</keyword>
<evidence type="ECO:0000256" key="8">
    <source>
        <dbReference type="SAM" id="Phobius"/>
    </source>
</evidence>
<dbReference type="InterPro" id="IPR051201">
    <property type="entry name" value="Chloro_Bact_Ser_Proteases"/>
</dbReference>
<dbReference type="GO" id="GO:0006508">
    <property type="term" value="P:proteolysis"/>
    <property type="evidence" value="ECO:0007669"/>
    <property type="project" value="UniProtKB-KW"/>
</dbReference>
<gene>
    <name evidence="9" type="ORF">GCM10023167_09360</name>
</gene>
<evidence type="ECO:0000256" key="4">
    <source>
        <dbReference type="ARBA" id="ARBA00022692"/>
    </source>
</evidence>
<evidence type="ECO:0000256" key="7">
    <source>
        <dbReference type="ARBA" id="ARBA00023136"/>
    </source>
</evidence>
<keyword evidence="10" id="KW-1185">Reference proteome</keyword>
<dbReference type="RefSeq" id="WP_345030272.1">
    <property type="nucleotide sequence ID" value="NZ_BAABGL010000004.1"/>
</dbReference>
<reference evidence="10" key="1">
    <citation type="journal article" date="2019" name="Int. J. Syst. Evol. Microbiol.">
        <title>The Global Catalogue of Microorganisms (GCM) 10K type strain sequencing project: providing services to taxonomists for standard genome sequencing and annotation.</title>
        <authorList>
            <consortium name="The Broad Institute Genomics Platform"/>
            <consortium name="The Broad Institute Genome Sequencing Center for Infectious Disease"/>
            <person name="Wu L."/>
            <person name="Ma J."/>
        </authorList>
    </citation>
    <scope>NUCLEOTIDE SEQUENCE [LARGE SCALE GENOMIC DNA]</scope>
    <source>
        <strain evidence="10">JCM 17808</strain>
    </source>
</reference>
<dbReference type="SUPFAM" id="SSF50494">
    <property type="entry name" value="Trypsin-like serine proteases"/>
    <property type="match status" value="1"/>
</dbReference>
<dbReference type="EMBL" id="BAABGL010000004">
    <property type="protein sequence ID" value="GAA4386441.1"/>
    <property type="molecule type" value="Genomic_DNA"/>
</dbReference>
<comment type="caution">
    <text evidence="9">The sequence shown here is derived from an EMBL/GenBank/DDBJ whole genome shotgun (WGS) entry which is preliminary data.</text>
</comment>
<evidence type="ECO:0000313" key="10">
    <source>
        <dbReference type="Proteomes" id="UP001500642"/>
    </source>
</evidence>
<comment type="similarity">
    <text evidence="2">Belongs to the peptidase S1C family.</text>
</comment>
<protein>
    <submittedName>
        <fullName evidence="9">MarP family serine protease</fullName>
    </submittedName>
</protein>
<evidence type="ECO:0000256" key="1">
    <source>
        <dbReference type="ARBA" id="ARBA00004141"/>
    </source>
</evidence>
<sequence length="402" mass="41210">MTPVDLALLALALLAALLGWQQGFLAGGGAVAGFVVGLVAGRFLGPWAADLLTGAGVLDASAEPGLTVALPLVLGVVLSGVGGFVGASLRDRIPSRWGRGVDALGGGASGLVAFTLIVWLAAGWIATTPLLTPNRWAAESAIIAALDRYAPITSTEALGEIGTALADTGFPQVFQGQPEQIRGVGEPNEAMVAVGRDVDDSVVKIVTTVTECGTLQEGTGWVYSSGLVATNAHVVAGAQALSVQVGGTGHPYSGDVVAFDPALDVAVLRVPELAAPELEFGSTLTVGADSVVVGFPENGPYTISPTRVRDRLDARGLDIYNDDTVVREVYSMRGIIRPGNSGGPMLDSQGRVVGMVFAKSATDPETGYALTLDEIDGVLRDAQERTRPVDTRSCAVQSPPAG</sequence>
<dbReference type="GO" id="GO:0008233">
    <property type="term" value="F:peptidase activity"/>
    <property type="evidence" value="ECO:0007669"/>
    <property type="project" value="UniProtKB-KW"/>
</dbReference>
<dbReference type="PANTHER" id="PTHR43343">
    <property type="entry name" value="PEPTIDASE S12"/>
    <property type="match status" value="1"/>
</dbReference>
<dbReference type="InterPro" id="IPR001940">
    <property type="entry name" value="Peptidase_S1C"/>
</dbReference>
<feature type="transmembrane region" description="Helical" evidence="8">
    <location>
        <begin position="101"/>
        <end position="125"/>
    </location>
</feature>
<name>A0ABP8J7I2_9MICO</name>
<evidence type="ECO:0000256" key="5">
    <source>
        <dbReference type="ARBA" id="ARBA00022801"/>
    </source>
</evidence>
<feature type="transmembrane region" description="Helical" evidence="8">
    <location>
        <begin position="68"/>
        <end position="89"/>
    </location>
</feature>
<organism evidence="9 10">
    <name type="scientific">Brevibacterium pityocampae</name>
    <dbReference type="NCBI Taxonomy" id="506594"/>
    <lineage>
        <taxon>Bacteria</taxon>
        <taxon>Bacillati</taxon>
        <taxon>Actinomycetota</taxon>
        <taxon>Actinomycetes</taxon>
        <taxon>Micrococcales</taxon>
        <taxon>Brevibacteriaceae</taxon>
        <taxon>Brevibacterium</taxon>
    </lineage>
</organism>
<dbReference type="NCBIfam" id="NF033740">
    <property type="entry name" value="MarP_fam_protase"/>
    <property type="match status" value="1"/>
</dbReference>
<evidence type="ECO:0000256" key="6">
    <source>
        <dbReference type="ARBA" id="ARBA00022989"/>
    </source>
</evidence>
<dbReference type="PRINTS" id="PR00834">
    <property type="entry name" value="PROTEASES2C"/>
</dbReference>
<keyword evidence="7 8" id="KW-0472">Membrane</keyword>
<dbReference type="Proteomes" id="UP001500642">
    <property type="component" value="Unassembled WGS sequence"/>
</dbReference>
<evidence type="ECO:0000256" key="3">
    <source>
        <dbReference type="ARBA" id="ARBA00022670"/>
    </source>
</evidence>
<dbReference type="Pfam" id="PF13365">
    <property type="entry name" value="Trypsin_2"/>
    <property type="match status" value="1"/>
</dbReference>
<dbReference type="InterPro" id="IPR003825">
    <property type="entry name" value="Colicin-V_CvpA"/>
</dbReference>
<dbReference type="InterPro" id="IPR043504">
    <property type="entry name" value="Peptidase_S1_PA_chymotrypsin"/>
</dbReference>